<gene>
    <name evidence="1" type="ORF">GCM10009754_87310</name>
</gene>
<dbReference type="EMBL" id="BAAANN010000082">
    <property type="protein sequence ID" value="GAA1994515.1"/>
    <property type="molecule type" value="Genomic_DNA"/>
</dbReference>
<keyword evidence="2" id="KW-1185">Reference proteome</keyword>
<protein>
    <submittedName>
        <fullName evidence="1">Uncharacterized protein</fullName>
    </submittedName>
</protein>
<name>A0ABP5EAK9_9PSEU</name>
<reference evidence="2" key="1">
    <citation type="journal article" date="2019" name="Int. J. Syst. Evol. Microbiol.">
        <title>The Global Catalogue of Microorganisms (GCM) 10K type strain sequencing project: providing services to taxonomists for standard genome sequencing and annotation.</title>
        <authorList>
            <consortium name="The Broad Institute Genomics Platform"/>
            <consortium name="The Broad Institute Genome Sequencing Center for Infectious Disease"/>
            <person name="Wu L."/>
            <person name="Ma J."/>
        </authorList>
    </citation>
    <scope>NUCLEOTIDE SEQUENCE [LARGE SCALE GENOMIC DNA]</scope>
    <source>
        <strain evidence="2">JCM 14545</strain>
    </source>
</reference>
<accession>A0ABP5EAK9</accession>
<evidence type="ECO:0000313" key="2">
    <source>
        <dbReference type="Proteomes" id="UP001501116"/>
    </source>
</evidence>
<dbReference type="RefSeq" id="WP_344432157.1">
    <property type="nucleotide sequence ID" value="NZ_BAAANN010000082.1"/>
</dbReference>
<sequence>MTLEEFNEMHISMCEVGSLLRRVMDIVAYVTPIFERVMGERVRRIDDLDVDVSNAHFGVSKLVAWAEDEWAATQLRMPRTS</sequence>
<organism evidence="1 2">
    <name type="scientific">Amycolatopsis minnesotensis</name>
    <dbReference type="NCBI Taxonomy" id="337894"/>
    <lineage>
        <taxon>Bacteria</taxon>
        <taxon>Bacillati</taxon>
        <taxon>Actinomycetota</taxon>
        <taxon>Actinomycetes</taxon>
        <taxon>Pseudonocardiales</taxon>
        <taxon>Pseudonocardiaceae</taxon>
        <taxon>Amycolatopsis</taxon>
    </lineage>
</organism>
<dbReference type="Proteomes" id="UP001501116">
    <property type="component" value="Unassembled WGS sequence"/>
</dbReference>
<comment type="caution">
    <text evidence="1">The sequence shown here is derived from an EMBL/GenBank/DDBJ whole genome shotgun (WGS) entry which is preliminary data.</text>
</comment>
<evidence type="ECO:0000313" key="1">
    <source>
        <dbReference type="EMBL" id="GAA1994515.1"/>
    </source>
</evidence>
<proteinExistence type="predicted"/>